<feature type="chain" id="PRO_5043020708" evidence="1">
    <location>
        <begin position="19"/>
        <end position="213"/>
    </location>
</feature>
<gene>
    <name evidence="2" type="ORF">V8G54_012077</name>
</gene>
<evidence type="ECO:0000313" key="2">
    <source>
        <dbReference type="EMBL" id="WVZ14511.1"/>
    </source>
</evidence>
<accession>A0AAQ3NT36</accession>
<sequence>MKLSLMQILLLSRNKVGGVGPGVVIDGVGKVIGEVLQRSLASDNGLNEETKHGEHGQSPILQLFHLQLSKSLWVISKAQWVEAPTRVDWVSHLTQRPTGNAVTLHCTHQYHLCGPDGKDALCMDQAWVAQVVKPTLTEYLRPSLEPHGLPELHTVPGQQFREHTPQSPQHRPSRVDHFQFTVPSKCLRVSRKPGSVPPIVSWEFSRQVRRSLT</sequence>
<feature type="signal peptide" evidence="1">
    <location>
        <begin position="1"/>
        <end position="18"/>
    </location>
</feature>
<name>A0AAQ3NT36_VIGMU</name>
<evidence type="ECO:0000256" key="1">
    <source>
        <dbReference type="SAM" id="SignalP"/>
    </source>
</evidence>
<keyword evidence="1" id="KW-0732">Signal</keyword>
<dbReference type="Proteomes" id="UP001374535">
    <property type="component" value="Chromosome 4"/>
</dbReference>
<keyword evidence="3" id="KW-1185">Reference proteome</keyword>
<protein>
    <submittedName>
        <fullName evidence="2">Uncharacterized protein</fullName>
    </submittedName>
</protein>
<evidence type="ECO:0000313" key="3">
    <source>
        <dbReference type="Proteomes" id="UP001374535"/>
    </source>
</evidence>
<dbReference type="EMBL" id="CP144697">
    <property type="protein sequence ID" value="WVZ14511.1"/>
    <property type="molecule type" value="Genomic_DNA"/>
</dbReference>
<proteinExistence type="predicted"/>
<dbReference type="AlphaFoldDB" id="A0AAQ3NT36"/>
<reference evidence="2 3" key="1">
    <citation type="journal article" date="2023" name="Life. Sci Alliance">
        <title>Evolutionary insights into 3D genome organization and epigenetic landscape of Vigna mungo.</title>
        <authorList>
            <person name="Junaid A."/>
            <person name="Singh B."/>
            <person name="Bhatia S."/>
        </authorList>
    </citation>
    <scope>NUCLEOTIDE SEQUENCE [LARGE SCALE GENOMIC DNA]</scope>
    <source>
        <strain evidence="2">Urdbean</strain>
    </source>
</reference>
<organism evidence="2 3">
    <name type="scientific">Vigna mungo</name>
    <name type="common">Black gram</name>
    <name type="synonym">Phaseolus mungo</name>
    <dbReference type="NCBI Taxonomy" id="3915"/>
    <lineage>
        <taxon>Eukaryota</taxon>
        <taxon>Viridiplantae</taxon>
        <taxon>Streptophyta</taxon>
        <taxon>Embryophyta</taxon>
        <taxon>Tracheophyta</taxon>
        <taxon>Spermatophyta</taxon>
        <taxon>Magnoliopsida</taxon>
        <taxon>eudicotyledons</taxon>
        <taxon>Gunneridae</taxon>
        <taxon>Pentapetalae</taxon>
        <taxon>rosids</taxon>
        <taxon>fabids</taxon>
        <taxon>Fabales</taxon>
        <taxon>Fabaceae</taxon>
        <taxon>Papilionoideae</taxon>
        <taxon>50 kb inversion clade</taxon>
        <taxon>NPAAA clade</taxon>
        <taxon>indigoferoid/millettioid clade</taxon>
        <taxon>Phaseoleae</taxon>
        <taxon>Vigna</taxon>
    </lineage>
</organism>